<proteinExistence type="predicted"/>
<keyword evidence="2" id="KW-1185">Reference proteome</keyword>
<name>A0A1H9PF95_9FIRM</name>
<dbReference type="OrthoDB" id="2054129at2"/>
<dbReference type="Proteomes" id="UP000182471">
    <property type="component" value="Unassembled WGS sequence"/>
</dbReference>
<gene>
    <name evidence="1" type="ORF">SAMN02910429_00208</name>
</gene>
<accession>A0A1H9PF95</accession>
<dbReference type="AlphaFoldDB" id="A0A1H9PF95"/>
<dbReference type="EMBL" id="FOGW01000004">
    <property type="protein sequence ID" value="SER46233.1"/>
    <property type="molecule type" value="Genomic_DNA"/>
</dbReference>
<dbReference type="RefSeq" id="WP_022749689.1">
    <property type="nucleotide sequence ID" value="NZ_FOGW01000004.1"/>
</dbReference>
<evidence type="ECO:0000313" key="1">
    <source>
        <dbReference type="EMBL" id="SER46233.1"/>
    </source>
</evidence>
<organism evidence="1 2">
    <name type="scientific">Lachnobacterium bovis</name>
    <dbReference type="NCBI Taxonomy" id="140626"/>
    <lineage>
        <taxon>Bacteria</taxon>
        <taxon>Bacillati</taxon>
        <taxon>Bacillota</taxon>
        <taxon>Clostridia</taxon>
        <taxon>Lachnospirales</taxon>
        <taxon>Lachnospiraceae</taxon>
        <taxon>Lachnobacterium</taxon>
    </lineage>
</organism>
<sequence length="113" mass="13790">MVGSERAVYFLKRLMNQRWEYLAIGLLEINREEEDIFQILNEIKEEEKFRKELNKKRQIKVLLDCEENKARQSHRFFTCNLSEDGKKEYQFLERDRDIPEGIYNAIKEYKATH</sequence>
<reference evidence="2" key="1">
    <citation type="submission" date="2016-10" db="EMBL/GenBank/DDBJ databases">
        <authorList>
            <person name="Varghese N."/>
            <person name="Submissions S."/>
        </authorList>
    </citation>
    <scope>NUCLEOTIDE SEQUENCE [LARGE SCALE GENOMIC DNA]</scope>
    <source>
        <strain evidence="2">S1b</strain>
    </source>
</reference>
<protein>
    <submittedName>
        <fullName evidence="1">Uncharacterized protein</fullName>
    </submittedName>
</protein>
<evidence type="ECO:0000313" key="2">
    <source>
        <dbReference type="Proteomes" id="UP000182471"/>
    </source>
</evidence>